<evidence type="ECO:0000313" key="2">
    <source>
        <dbReference type="EMBL" id="GBH22195.1"/>
    </source>
</evidence>
<dbReference type="PANTHER" id="PTHR21666:SF270">
    <property type="entry name" value="MUREIN HYDROLASE ACTIVATOR ENVC"/>
    <property type="match status" value="1"/>
</dbReference>
<dbReference type="CDD" id="cd12797">
    <property type="entry name" value="M23_peptidase"/>
    <property type="match status" value="1"/>
</dbReference>
<sequence length="162" mass="17588">MINFILLSSLAASPNLPLTDMLIRGNSVSNTFGMVRNSGKRAHQGWDLSARVGQPVYAIAPFNTTSSGYHADYGYWIQYTSTVSGYIYFNAHLSKFLDLPDGGKAGDVIGYCGNSGNARNTDTHLHFEMREVSNPGLGLSGRVSPAKTFGSWTLYLTNPEGK</sequence>
<name>A0A2V0RIV7_9ZZZZ</name>
<comment type="caution">
    <text evidence="2">The sequence shown here is derived from an EMBL/GenBank/DDBJ whole genome shotgun (WGS) entry which is preliminary data.</text>
</comment>
<dbReference type="InterPro" id="IPR016047">
    <property type="entry name" value="M23ase_b-sheet_dom"/>
</dbReference>
<reference evidence="2" key="1">
    <citation type="submission" date="2017-04" db="EMBL/GenBank/DDBJ databases">
        <title>Unveiling RNA virosphere associated with marine microorganisms.</title>
        <authorList>
            <person name="Urayama S."/>
            <person name="Takaki Y."/>
            <person name="Nishi S."/>
            <person name="Yoshida Y."/>
            <person name="Deguchi S."/>
            <person name="Takai K."/>
            <person name="Nunoura T."/>
        </authorList>
    </citation>
    <scope>NUCLEOTIDE SEQUENCE</scope>
</reference>
<dbReference type="SUPFAM" id="SSF51261">
    <property type="entry name" value="Duplicated hybrid motif"/>
    <property type="match status" value="1"/>
</dbReference>
<evidence type="ECO:0000259" key="1">
    <source>
        <dbReference type="Pfam" id="PF01551"/>
    </source>
</evidence>
<proteinExistence type="predicted"/>
<protein>
    <recommendedName>
        <fullName evidence="1">M23ase beta-sheet core domain-containing protein</fullName>
    </recommendedName>
</protein>
<dbReference type="Pfam" id="PF01551">
    <property type="entry name" value="Peptidase_M23"/>
    <property type="match status" value="1"/>
</dbReference>
<organism evidence="2">
    <name type="scientific">viral metagenome</name>
    <dbReference type="NCBI Taxonomy" id="1070528"/>
    <lineage>
        <taxon>unclassified sequences</taxon>
        <taxon>metagenomes</taxon>
        <taxon>organismal metagenomes</taxon>
    </lineage>
</organism>
<dbReference type="InterPro" id="IPR050570">
    <property type="entry name" value="Cell_wall_metabolism_enzyme"/>
</dbReference>
<dbReference type="InterPro" id="IPR011055">
    <property type="entry name" value="Dup_hybrid_motif"/>
</dbReference>
<dbReference type="GO" id="GO:0004222">
    <property type="term" value="F:metalloendopeptidase activity"/>
    <property type="evidence" value="ECO:0007669"/>
    <property type="project" value="TreeGrafter"/>
</dbReference>
<dbReference type="Gene3D" id="2.70.70.10">
    <property type="entry name" value="Glucose Permease (Domain IIA)"/>
    <property type="match status" value="1"/>
</dbReference>
<accession>A0A2V0RIV7</accession>
<feature type="domain" description="M23ase beta-sheet core" evidence="1">
    <location>
        <begin position="42"/>
        <end position="133"/>
    </location>
</feature>
<dbReference type="PANTHER" id="PTHR21666">
    <property type="entry name" value="PEPTIDASE-RELATED"/>
    <property type="match status" value="1"/>
</dbReference>
<dbReference type="EMBL" id="BDQA01000762">
    <property type="protein sequence ID" value="GBH22195.1"/>
    <property type="molecule type" value="Genomic_RNA"/>
</dbReference>
<dbReference type="AlphaFoldDB" id="A0A2V0RIV7"/>